<evidence type="ECO:0000256" key="1">
    <source>
        <dbReference type="ARBA" id="ARBA00006817"/>
    </source>
</evidence>
<dbReference type="Pfam" id="PF08327">
    <property type="entry name" value="AHSA1"/>
    <property type="match status" value="1"/>
</dbReference>
<sequence length="149" mass="16634">MKTNSVSLHRVIQASPEKVFRAFADPVAHASWLPPYGFVCTVQQMDFKVGGQFKMTFINFGTGNGHSFGGEYLEIIPNEFIKYVDRFDDPNLPGEMTTTVSLRAVSCGTELKIEQTGIPEVIPAEMCYLGWQESLEKMKKLVEPVIPDA</sequence>
<dbReference type="CDD" id="cd08895">
    <property type="entry name" value="SRPBCC_CalC_Aha1-like_2"/>
    <property type="match status" value="1"/>
</dbReference>
<dbReference type="EMBL" id="QCXX01000012">
    <property type="protein sequence ID" value="PUV21183.1"/>
    <property type="molecule type" value="Genomic_DNA"/>
</dbReference>
<dbReference type="SUPFAM" id="SSF55961">
    <property type="entry name" value="Bet v1-like"/>
    <property type="match status" value="1"/>
</dbReference>
<evidence type="ECO:0000313" key="3">
    <source>
        <dbReference type="EMBL" id="PUV21183.1"/>
    </source>
</evidence>
<dbReference type="AlphaFoldDB" id="A0A363NK73"/>
<proteinExistence type="inferred from homology"/>
<evidence type="ECO:0000259" key="2">
    <source>
        <dbReference type="Pfam" id="PF08327"/>
    </source>
</evidence>
<organism evidence="3 4">
    <name type="scientific">Sphingobacterium athyrii</name>
    <dbReference type="NCBI Taxonomy" id="2152717"/>
    <lineage>
        <taxon>Bacteria</taxon>
        <taxon>Pseudomonadati</taxon>
        <taxon>Bacteroidota</taxon>
        <taxon>Sphingobacteriia</taxon>
        <taxon>Sphingobacteriales</taxon>
        <taxon>Sphingobacteriaceae</taxon>
        <taxon>Sphingobacterium</taxon>
    </lineage>
</organism>
<comment type="similarity">
    <text evidence="1">Belongs to the AHA1 family.</text>
</comment>
<dbReference type="OrthoDB" id="9786557at2"/>
<dbReference type="InterPro" id="IPR023393">
    <property type="entry name" value="START-like_dom_sf"/>
</dbReference>
<name>A0A363NK73_9SPHI</name>
<dbReference type="InterPro" id="IPR013538">
    <property type="entry name" value="ASHA1/2-like_C"/>
</dbReference>
<dbReference type="Gene3D" id="3.30.530.20">
    <property type="match status" value="1"/>
</dbReference>
<feature type="domain" description="Activator of Hsp90 ATPase homologue 1/2-like C-terminal" evidence="2">
    <location>
        <begin position="14"/>
        <end position="143"/>
    </location>
</feature>
<keyword evidence="4" id="KW-1185">Reference proteome</keyword>
<dbReference type="Proteomes" id="UP000250831">
    <property type="component" value="Unassembled WGS sequence"/>
</dbReference>
<accession>A0A363NK73</accession>
<protein>
    <submittedName>
        <fullName evidence="3">Polyketide cyclase</fullName>
    </submittedName>
</protein>
<gene>
    <name evidence="3" type="ORF">DCO56_28555</name>
</gene>
<evidence type="ECO:0000313" key="4">
    <source>
        <dbReference type="Proteomes" id="UP000250831"/>
    </source>
</evidence>
<dbReference type="RefSeq" id="WP_108637079.1">
    <property type="nucleotide sequence ID" value="NZ_DAMCKI010000026.1"/>
</dbReference>
<comment type="caution">
    <text evidence="3">The sequence shown here is derived from an EMBL/GenBank/DDBJ whole genome shotgun (WGS) entry which is preliminary data.</text>
</comment>
<reference evidence="3 4" key="1">
    <citation type="submission" date="2018-04" db="EMBL/GenBank/DDBJ databases">
        <title>Sphingobacterium sp. M46 Genome.</title>
        <authorList>
            <person name="Cheng J."/>
            <person name="Li Y."/>
        </authorList>
    </citation>
    <scope>NUCLEOTIDE SEQUENCE [LARGE SCALE GENOMIC DNA]</scope>
    <source>
        <strain evidence="3 4">M46</strain>
    </source>
</reference>